<name>A0A381T380_9ZZZZ</name>
<evidence type="ECO:0000313" key="1">
    <source>
        <dbReference type="EMBL" id="SVA10048.1"/>
    </source>
</evidence>
<dbReference type="AlphaFoldDB" id="A0A381T380"/>
<protein>
    <submittedName>
        <fullName evidence="1">Uncharacterized protein</fullName>
    </submittedName>
</protein>
<reference evidence="1" key="1">
    <citation type="submission" date="2018-05" db="EMBL/GenBank/DDBJ databases">
        <authorList>
            <person name="Lanie J.A."/>
            <person name="Ng W.-L."/>
            <person name="Kazmierczak K.M."/>
            <person name="Andrzejewski T.M."/>
            <person name="Davidsen T.M."/>
            <person name="Wayne K.J."/>
            <person name="Tettelin H."/>
            <person name="Glass J.I."/>
            <person name="Rusch D."/>
            <person name="Podicherti R."/>
            <person name="Tsui H.-C.T."/>
            <person name="Winkler M.E."/>
        </authorList>
    </citation>
    <scope>NUCLEOTIDE SEQUENCE</scope>
</reference>
<proteinExistence type="predicted"/>
<organism evidence="1">
    <name type="scientific">marine metagenome</name>
    <dbReference type="NCBI Taxonomy" id="408172"/>
    <lineage>
        <taxon>unclassified sequences</taxon>
        <taxon>metagenomes</taxon>
        <taxon>ecological metagenomes</taxon>
    </lineage>
</organism>
<dbReference type="EMBL" id="UINC01003884">
    <property type="protein sequence ID" value="SVA10048.1"/>
    <property type="molecule type" value="Genomic_DNA"/>
</dbReference>
<accession>A0A381T380</accession>
<sequence length="109" mass="12423">MKVEYQLEKKMTAEEKGVYIYANLLDINQDGKIDMISFLDPEGRGIAVAVDRESNGMMDQIYVLQDVTGDGKLDMDDKLLIEREAIKLFKKKGLKEGQLKLFIEDAEYG</sequence>
<gene>
    <name evidence="1" type="ORF">METZ01_LOCUS62902</name>
</gene>